<dbReference type="PANTHER" id="PTHR43329">
    <property type="entry name" value="EPOXIDE HYDROLASE"/>
    <property type="match status" value="1"/>
</dbReference>
<dbReference type="AlphaFoldDB" id="A0A6N7ZB66"/>
<keyword evidence="4" id="KW-1185">Reference proteome</keyword>
<dbReference type="Pfam" id="PF12697">
    <property type="entry name" value="Abhydrolase_6"/>
    <property type="match status" value="1"/>
</dbReference>
<proteinExistence type="predicted"/>
<feature type="domain" description="AB hydrolase-1" evidence="2">
    <location>
        <begin position="42"/>
        <end position="287"/>
    </location>
</feature>
<comment type="caution">
    <text evidence="3">The sequence shown here is derived from an EMBL/GenBank/DDBJ whole genome shotgun (WGS) entry which is preliminary data.</text>
</comment>
<dbReference type="EMBL" id="WMBA01000085">
    <property type="protein sequence ID" value="MTD59011.1"/>
    <property type="molecule type" value="Genomic_DNA"/>
</dbReference>
<dbReference type="OrthoDB" id="3507586at2"/>
<dbReference type="RefSeq" id="WP_154761080.1">
    <property type="nucleotide sequence ID" value="NZ_WMBA01000085.1"/>
</dbReference>
<name>A0A6N7ZB66_9PSEU</name>
<dbReference type="Proteomes" id="UP000440096">
    <property type="component" value="Unassembled WGS sequence"/>
</dbReference>
<reference evidence="3 4" key="1">
    <citation type="submission" date="2019-11" db="EMBL/GenBank/DDBJ databases">
        <title>Draft genome of Amycolatopsis RM579.</title>
        <authorList>
            <person name="Duangmal K."/>
            <person name="Mingma R."/>
        </authorList>
    </citation>
    <scope>NUCLEOTIDE SEQUENCE [LARGE SCALE GENOMIC DNA]</scope>
    <source>
        <strain evidence="3 4">RM579</strain>
    </source>
</reference>
<keyword evidence="1 3" id="KW-0378">Hydrolase</keyword>
<dbReference type="Gene3D" id="3.40.50.1820">
    <property type="entry name" value="alpha/beta hydrolase"/>
    <property type="match status" value="1"/>
</dbReference>
<accession>A0A6N7ZB66</accession>
<dbReference type="GO" id="GO:0016787">
    <property type="term" value="F:hydrolase activity"/>
    <property type="evidence" value="ECO:0007669"/>
    <property type="project" value="UniProtKB-KW"/>
</dbReference>
<organism evidence="3 4">
    <name type="scientific">Amycolatopsis pithecellobii</name>
    <dbReference type="NCBI Taxonomy" id="664692"/>
    <lineage>
        <taxon>Bacteria</taxon>
        <taxon>Bacillati</taxon>
        <taxon>Actinomycetota</taxon>
        <taxon>Actinomycetes</taxon>
        <taxon>Pseudonocardiales</taxon>
        <taxon>Pseudonocardiaceae</taxon>
        <taxon>Amycolatopsis</taxon>
    </lineage>
</organism>
<dbReference type="InterPro" id="IPR029058">
    <property type="entry name" value="AB_hydrolase_fold"/>
</dbReference>
<dbReference type="InterPro" id="IPR000639">
    <property type="entry name" value="Epox_hydrolase-like"/>
</dbReference>
<evidence type="ECO:0000256" key="1">
    <source>
        <dbReference type="ARBA" id="ARBA00022801"/>
    </source>
</evidence>
<dbReference type="PRINTS" id="PR00412">
    <property type="entry name" value="EPOXHYDRLASE"/>
</dbReference>
<dbReference type="InterPro" id="IPR000073">
    <property type="entry name" value="AB_hydrolase_1"/>
</dbReference>
<sequence>MTATPPEGGTDYNWLPEGFTVREVQTNGVRLSAAVGGSGPVLVLLHGWPQTGRAWARVMPTLAENHTVVVPDLRGTGSSERPADGYLKTNQVKDMRGLVEGLGLSGPIVVVGHDIGAMVAFAWAVHRPEDLTAAVVLDCFLPGVDLEDSMNVVKGGSWHFGFFAAPHIPEMLFAGHELEFVQATFGARTTPGTFTDEELEFYARSYTGHDRARGGFEHYRALLEDGRENTAVLEKGKITTPLLLIGGKDSTGDQTIKALAPHAEKLTSYVADTSHFVAEEAPEWFVEKLTDFLANAGAKV</sequence>
<gene>
    <name evidence="3" type="ORF">GKO32_34250</name>
</gene>
<evidence type="ECO:0000313" key="4">
    <source>
        <dbReference type="Proteomes" id="UP000440096"/>
    </source>
</evidence>
<evidence type="ECO:0000259" key="2">
    <source>
        <dbReference type="Pfam" id="PF12697"/>
    </source>
</evidence>
<evidence type="ECO:0000313" key="3">
    <source>
        <dbReference type="EMBL" id="MTD59011.1"/>
    </source>
</evidence>
<protein>
    <submittedName>
        <fullName evidence="3">Alpha/beta fold hydrolase</fullName>
    </submittedName>
</protein>
<dbReference type="SUPFAM" id="SSF53474">
    <property type="entry name" value="alpha/beta-Hydrolases"/>
    <property type="match status" value="1"/>
</dbReference>